<dbReference type="Pfam" id="PF05437">
    <property type="entry name" value="AzlD"/>
    <property type="match status" value="1"/>
</dbReference>
<comment type="caution">
    <text evidence="2">The sequence shown here is derived from an EMBL/GenBank/DDBJ whole genome shotgun (WGS) entry which is preliminary data.</text>
</comment>
<feature type="transmembrane region" description="Helical" evidence="1">
    <location>
        <begin position="40"/>
        <end position="59"/>
    </location>
</feature>
<proteinExistence type="predicted"/>
<accession>A0A9D5K035</accession>
<organism evidence="2 3">
    <name type="scientific">candidate division KSB3 bacterium</name>
    <dbReference type="NCBI Taxonomy" id="2044937"/>
    <lineage>
        <taxon>Bacteria</taxon>
        <taxon>candidate division KSB3</taxon>
    </lineage>
</organism>
<name>A0A9D5K035_9BACT</name>
<dbReference type="Proteomes" id="UP000649604">
    <property type="component" value="Unassembled WGS sequence"/>
</dbReference>
<feature type="transmembrane region" description="Helical" evidence="1">
    <location>
        <begin position="7"/>
        <end position="28"/>
    </location>
</feature>
<keyword evidence="1" id="KW-0472">Membrane</keyword>
<reference evidence="2" key="1">
    <citation type="submission" date="2019-11" db="EMBL/GenBank/DDBJ databases">
        <title>Microbial mats filling the niche in hypersaline microbial mats.</title>
        <authorList>
            <person name="Wong H.L."/>
            <person name="Macleod F.I."/>
            <person name="White R.A. III"/>
            <person name="Burns B.P."/>
        </authorList>
    </citation>
    <scope>NUCLEOTIDE SEQUENCE</scope>
    <source>
        <strain evidence="2">Rbin_158</strain>
    </source>
</reference>
<dbReference type="AlphaFoldDB" id="A0A9D5K035"/>
<gene>
    <name evidence="2" type="ORF">GF339_20270</name>
</gene>
<protein>
    <submittedName>
        <fullName evidence="2">AzlD domain-containing protein</fullName>
    </submittedName>
</protein>
<evidence type="ECO:0000256" key="1">
    <source>
        <dbReference type="SAM" id="Phobius"/>
    </source>
</evidence>
<feature type="transmembrane region" description="Helical" evidence="1">
    <location>
        <begin position="90"/>
        <end position="107"/>
    </location>
</feature>
<sequence length="109" mass="11882">MEQGEIFLTLLGMVVVTYLPRVLPVWWLSSKSLPPLVVAWLRYVPVAVLAAMLFPALLVDDATIDVGFDNLFLWAAVPTCLLAWKTRSFFGSVLVGMGIVAAVRYLGGG</sequence>
<dbReference type="InterPro" id="IPR008407">
    <property type="entry name" value="Brnchd-chn_aa_trnsp_AzlD"/>
</dbReference>
<evidence type="ECO:0000313" key="2">
    <source>
        <dbReference type="EMBL" id="MBD3326932.1"/>
    </source>
</evidence>
<keyword evidence="1" id="KW-0812">Transmembrane</keyword>
<keyword evidence="1" id="KW-1133">Transmembrane helix</keyword>
<dbReference type="EMBL" id="WJJP01000662">
    <property type="protein sequence ID" value="MBD3326932.1"/>
    <property type="molecule type" value="Genomic_DNA"/>
</dbReference>
<evidence type="ECO:0000313" key="3">
    <source>
        <dbReference type="Proteomes" id="UP000649604"/>
    </source>
</evidence>